<sequence>MTKDGGLSGDLLEASQSLHEGAIRNESRFITMLNLANSAALARSAMVVAGGTGNGLRAVDILTGRLPADRSALETLHESIGKGQPQGSLRSLRTVDFYTEQDVERAAEHALDLINLVARMNPNLQQRLRQRLEQSVNNTTDLSNETAFRLGR</sequence>
<proteinExistence type="predicted"/>
<dbReference type="GeneID" id="31929871"/>
<accession>A0AB72UJ41</accession>
<name>A0AB72UJ41_9PROT</name>
<evidence type="ECO:0000313" key="2">
    <source>
        <dbReference type="Proteomes" id="UP000007127"/>
    </source>
</evidence>
<dbReference type="AlphaFoldDB" id="A0AB72UJ41"/>
<dbReference type="KEGG" id="txi:TH3_21148"/>
<dbReference type="EMBL" id="CP004389">
    <property type="protein sequence ID" value="AJD54302.1"/>
    <property type="molecule type" value="Genomic_DNA"/>
</dbReference>
<evidence type="ECO:0000313" key="1">
    <source>
        <dbReference type="EMBL" id="AJD54302.1"/>
    </source>
</evidence>
<organism evidence="1 2">
    <name type="scientific">Thalassospira xiamenensis M-5 = DSM 17429</name>
    <dbReference type="NCBI Taxonomy" id="1123366"/>
    <lineage>
        <taxon>Bacteria</taxon>
        <taxon>Pseudomonadati</taxon>
        <taxon>Pseudomonadota</taxon>
        <taxon>Alphaproteobacteria</taxon>
        <taxon>Rhodospirillales</taxon>
        <taxon>Thalassospiraceae</taxon>
        <taxon>Thalassospira</taxon>
    </lineage>
</organism>
<geneLocation type="plasmid" evidence="2"/>
<protein>
    <submittedName>
        <fullName evidence="1">Uncharacterized protein</fullName>
    </submittedName>
</protein>
<reference evidence="1 2" key="1">
    <citation type="journal article" date="2012" name="J. Bacteriol.">
        <title>Genome sequence of Thalassospira xiamenensis type strain M-5.</title>
        <authorList>
            <person name="Lai Q."/>
            <person name="Shao Z."/>
        </authorList>
    </citation>
    <scope>NUCLEOTIDE SEQUENCE [LARGE SCALE GENOMIC DNA]</scope>
    <source>
        <strain evidence="1 2">M-5</strain>
    </source>
</reference>
<dbReference type="RefSeq" id="WP_007091725.1">
    <property type="nucleotide sequence ID" value="NZ_CP004389.1"/>
</dbReference>
<keyword evidence="1" id="KW-0614">Plasmid</keyword>
<gene>
    <name evidence="1" type="ORF">TH3_21148</name>
</gene>
<dbReference type="Proteomes" id="UP000007127">
    <property type="component" value="Plasmid"/>
</dbReference>